<dbReference type="Gene3D" id="2.40.50.180">
    <property type="entry name" value="CheA-289, Domain 4"/>
    <property type="match status" value="1"/>
</dbReference>
<keyword evidence="6" id="KW-0418">Kinase</keyword>
<evidence type="ECO:0000259" key="12">
    <source>
        <dbReference type="PROSITE" id="PS50851"/>
    </source>
</evidence>
<dbReference type="GO" id="GO:0006935">
    <property type="term" value="P:chemotaxis"/>
    <property type="evidence" value="ECO:0007669"/>
    <property type="project" value="InterPro"/>
</dbReference>
<dbReference type="GO" id="GO:0000155">
    <property type="term" value="F:phosphorelay sensor kinase activity"/>
    <property type="evidence" value="ECO:0007669"/>
    <property type="project" value="UniProtKB-ARBA"/>
</dbReference>
<comment type="caution">
    <text evidence="14">The sequence shown here is derived from an EMBL/GenBank/DDBJ whole genome shotgun (WGS) entry which is preliminary data.</text>
</comment>
<dbReference type="PROSITE" id="PS50110">
    <property type="entry name" value="RESPONSE_REGULATORY"/>
    <property type="match status" value="1"/>
</dbReference>
<dbReference type="SUPFAM" id="SSF52172">
    <property type="entry name" value="CheY-like"/>
    <property type="match status" value="1"/>
</dbReference>
<dbReference type="SMART" id="SM00448">
    <property type="entry name" value="REC"/>
    <property type="match status" value="1"/>
</dbReference>
<dbReference type="InterPro" id="IPR004358">
    <property type="entry name" value="Sig_transdc_His_kin-like_C"/>
</dbReference>
<evidence type="ECO:0000259" key="13">
    <source>
        <dbReference type="PROSITE" id="PS50894"/>
    </source>
</evidence>
<evidence type="ECO:0000259" key="11">
    <source>
        <dbReference type="PROSITE" id="PS50110"/>
    </source>
</evidence>
<dbReference type="RefSeq" id="WP_153419063.1">
    <property type="nucleotide sequence ID" value="NZ_WFLM01000002.1"/>
</dbReference>
<dbReference type="Proteomes" id="UP000437748">
    <property type="component" value="Unassembled WGS sequence"/>
</dbReference>
<dbReference type="Pfam" id="PF02518">
    <property type="entry name" value="HATPase_c"/>
    <property type="match status" value="1"/>
</dbReference>
<dbReference type="SUPFAM" id="SSF50341">
    <property type="entry name" value="CheW-like"/>
    <property type="match status" value="2"/>
</dbReference>
<dbReference type="CDD" id="cd00156">
    <property type="entry name" value="REC"/>
    <property type="match status" value="1"/>
</dbReference>
<evidence type="ECO:0000256" key="9">
    <source>
        <dbReference type="PROSITE-ProRule" id="PRU00169"/>
    </source>
</evidence>
<dbReference type="InterPro" id="IPR036061">
    <property type="entry name" value="CheW-like_dom_sf"/>
</dbReference>
<evidence type="ECO:0000259" key="10">
    <source>
        <dbReference type="PROSITE" id="PS50109"/>
    </source>
</evidence>
<dbReference type="Gene3D" id="1.20.120.160">
    <property type="entry name" value="HPT domain"/>
    <property type="match status" value="1"/>
</dbReference>
<dbReference type="OrthoDB" id="5287594at2"/>
<gene>
    <name evidence="14" type="ORF">GCL60_05280</name>
</gene>
<reference evidence="14 15" key="1">
    <citation type="submission" date="2019-10" db="EMBL/GenBank/DDBJ databases">
        <title>New species of Slilvanegrellaceae.</title>
        <authorList>
            <person name="Pitt A."/>
            <person name="Hahn M.W."/>
        </authorList>
    </citation>
    <scope>NUCLEOTIDE SEQUENCE [LARGE SCALE GENOMIC DNA]</scope>
    <source>
        <strain evidence="14 15">SP-Ram-0.45-NSY-1</strain>
    </source>
</reference>
<feature type="domain" description="CheW-like" evidence="12">
    <location>
        <begin position="541"/>
        <end position="681"/>
    </location>
</feature>
<keyword evidence="5" id="KW-0547">Nucleotide-binding</keyword>
<dbReference type="EC" id="2.7.13.3" evidence="2"/>
<dbReference type="InterPro" id="IPR001789">
    <property type="entry name" value="Sig_transdc_resp-reg_receiver"/>
</dbReference>
<dbReference type="PANTHER" id="PTHR43395">
    <property type="entry name" value="SENSOR HISTIDINE KINASE CHEA"/>
    <property type="match status" value="1"/>
</dbReference>
<dbReference type="FunFam" id="3.30.565.10:FF:000016">
    <property type="entry name" value="Chemotaxis protein CheA, putative"/>
    <property type="match status" value="1"/>
</dbReference>
<dbReference type="InterPro" id="IPR005467">
    <property type="entry name" value="His_kinase_dom"/>
</dbReference>
<feature type="domain" description="HPt" evidence="13">
    <location>
        <begin position="129"/>
        <end position="233"/>
    </location>
</feature>
<dbReference type="Gene3D" id="3.30.565.10">
    <property type="entry name" value="Histidine kinase-like ATPase, C-terminal domain"/>
    <property type="match status" value="1"/>
</dbReference>
<dbReference type="PRINTS" id="PR00344">
    <property type="entry name" value="BCTRLSENSOR"/>
</dbReference>
<feature type="domain" description="CheW-like" evidence="12">
    <location>
        <begin position="706"/>
        <end position="843"/>
    </location>
</feature>
<comment type="function">
    <text evidence="7">Involved in the transmission of sensory signals from the chemoreceptors to the flagellar motors. CheA is autophosphorylated; it can transfer its phosphate group to either CheB or CheY.</text>
</comment>
<dbReference type="SUPFAM" id="SSF47226">
    <property type="entry name" value="Histidine-containing phosphotransfer domain, HPT domain"/>
    <property type="match status" value="1"/>
</dbReference>
<comment type="catalytic activity">
    <reaction evidence="1">
        <text>ATP + protein L-histidine = ADP + protein N-phospho-L-histidine.</text>
        <dbReference type="EC" id="2.7.13.3"/>
    </reaction>
</comment>
<dbReference type="SUPFAM" id="SSF55874">
    <property type="entry name" value="ATPase domain of HSP90 chaperone/DNA topoisomerase II/histidine kinase"/>
    <property type="match status" value="1"/>
</dbReference>
<evidence type="ECO:0000256" key="6">
    <source>
        <dbReference type="ARBA" id="ARBA00022777"/>
    </source>
</evidence>
<dbReference type="CDD" id="cd00088">
    <property type="entry name" value="HPT"/>
    <property type="match status" value="1"/>
</dbReference>
<feature type="modified residue" description="Phosphohistidine" evidence="8">
    <location>
        <position position="176"/>
    </location>
</feature>
<evidence type="ECO:0000313" key="14">
    <source>
        <dbReference type="EMBL" id="KAB8039674.1"/>
    </source>
</evidence>
<dbReference type="PROSITE" id="PS50851">
    <property type="entry name" value="CHEW"/>
    <property type="match status" value="2"/>
</dbReference>
<dbReference type="Gene3D" id="3.40.50.2300">
    <property type="match status" value="1"/>
</dbReference>
<name>A0A6N6VUY6_9BACT</name>
<dbReference type="InterPro" id="IPR036890">
    <property type="entry name" value="HATPase_C_sf"/>
</dbReference>
<feature type="modified residue" description="4-aspartylphosphate" evidence="9">
    <location>
        <position position="58"/>
    </location>
</feature>
<keyword evidence="15" id="KW-1185">Reference proteome</keyword>
<proteinExistence type="predicted"/>
<feature type="domain" description="Response regulatory" evidence="11">
    <location>
        <begin position="7"/>
        <end position="123"/>
    </location>
</feature>
<evidence type="ECO:0000256" key="4">
    <source>
        <dbReference type="ARBA" id="ARBA00022679"/>
    </source>
</evidence>
<dbReference type="PROSITE" id="PS50894">
    <property type="entry name" value="HPT"/>
    <property type="match status" value="1"/>
</dbReference>
<evidence type="ECO:0000256" key="8">
    <source>
        <dbReference type="PROSITE-ProRule" id="PRU00110"/>
    </source>
</evidence>
<keyword evidence="3 9" id="KW-0597">Phosphoprotein</keyword>
<dbReference type="InterPro" id="IPR008207">
    <property type="entry name" value="Sig_transdc_His_kin_Hpt_dom"/>
</dbReference>
<evidence type="ECO:0000256" key="7">
    <source>
        <dbReference type="ARBA" id="ARBA00035100"/>
    </source>
</evidence>
<evidence type="ECO:0000256" key="2">
    <source>
        <dbReference type="ARBA" id="ARBA00012438"/>
    </source>
</evidence>
<dbReference type="Gene3D" id="2.30.30.40">
    <property type="entry name" value="SH3 Domains"/>
    <property type="match status" value="1"/>
</dbReference>
<dbReference type="PROSITE" id="PS50109">
    <property type="entry name" value="HIS_KIN"/>
    <property type="match status" value="1"/>
</dbReference>
<dbReference type="EMBL" id="WFLM01000002">
    <property type="protein sequence ID" value="KAB8039674.1"/>
    <property type="molecule type" value="Genomic_DNA"/>
</dbReference>
<dbReference type="SMART" id="SM00073">
    <property type="entry name" value="HPT"/>
    <property type="match status" value="1"/>
</dbReference>
<protein>
    <recommendedName>
        <fullName evidence="2">histidine kinase</fullName>
        <ecNumber evidence="2">2.7.13.3</ecNumber>
    </recommendedName>
</protein>
<dbReference type="SMART" id="SM00260">
    <property type="entry name" value="CheW"/>
    <property type="match status" value="2"/>
</dbReference>
<dbReference type="InterPro" id="IPR002545">
    <property type="entry name" value="CheW-lke_dom"/>
</dbReference>
<evidence type="ECO:0000256" key="3">
    <source>
        <dbReference type="ARBA" id="ARBA00022553"/>
    </source>
</evidence>
<dbReference type="InterPro" id="IPR051315">
    <property type="entry name" value="Bact_Chemotaxis_CheA"/>
</dbReference>
<dbReference type="SMART" id="SM00387">
    <property type="entry name" value="HATPase_c"/>
    <property type="match status" value="1"/>
</dbReference>
<evidence type="ECO:0000256" key="5">
    <source>
        <dbReference type="ARBA" id="ARBA00022741"/>
    </source>
</evidence>
<keyword evidence="4" id="KW-0808">Transferase</keyword>
<dbReference type="InterPro" id="IPR003594">
    <property type="entry name" value="HATPase_dom"/>
</dbReference>
<dbReference type="Pfam" id="PF01584">
    <property type="entry name" value="CheW"/>
    <property type="match status" value="2"/>
</dbReference>
<organism evidence="14 15">
    <name type="scientific">Silvanigrella paludirubra</name>
    <dbReference type="NCBI Taxonomy" id="2499159"/>
    <lineage>
        <taxon>Bacteria</taxon>
        <taxon>Pseudomonadati</taxon>
        <taxon>Bdellovibrionota</taxon>
        <taxon>Oligoflexia</taxon>
        <taxon>Silvanigrellales</taxon>
        <taxon>Silvanigrellaceae</taxon>
        <taxon>Silvanigrella</taxon>
    </lineage>
</organism>
<dbReference type="Pfam" id="PF01627">
    <property type="entry name" value="Hpt"/>
    <property type="match status" value="1"/>
</dbReference>
<feature type="domain" description="Histidine kinase" evidence="10">
    <location>
        <begin position="279"/>
        <end position="537"/>
    </location>
</feature>
<evidence type="ECO:0000256" key="1">
    <source>
        <dbReference type="ARBA" id="ARBA00000085"/>
    </source>
</evidence>
<evidence type="ECO:0000313" key="15">
    <source>
        <dbReference type="Proteomes" id="UP000437748"/>
    </source>
</evidence>
<dbReference type="InterPro" id="IPR036641">
    <property type="entry name" value="HPT_dom_sf"/>
</dbReference>
<sequence>MENVDLKILWIEDEPDFLEIAKNIIIKTGYIPLVAQSPEEGIKLFKEEINNIVLVLCDYMMPIMNGFEVRKATLPFGESVPFGIVSAYVTKQMALDALGLKICGFFDKPFHIENMIEIIKKESENRASFLKESKILEGIFIEEATSILDDIEPALLSLENDRTNLEILKTISRGAHTLKGSSGCLTNNIITKYVHKYEDLVSALQKNTLNLTDDIYDILFKGFDRIKELINSISNKKLNTYNIDLLLPEVTIDLNKNKVDKQENNNKENNKNNDHQVQKLKDNIAVPIYMLDELSGFSGEITVIRNMVNKIIRTLEQKYNDNKDIQNLGELFDEMNKINSTIQNRITDLCKVPLSSVFKPIPRIIRDLSKELGKNIFLKIEGENLRVANSLVVVCSNSLIHLVRNSADHGIELPEDRIKLSKPEMGTIHINCIEDNNDVVISIKDDGKGLDLEKIRQKAIEKELYTDKQLSLMSEQQTYEIIFASGFSTAAKLTDVSGRGVGMDMVKSSVEAVGGKIEINSKLGEGTTFKLKLPKPKSVLIINSLLVQCLDRCFAVPQDSIVSVLSLEKEKYSQMVKSLSFGEVLQYGNHLYPLLELKKVLKLANTSLNEEKNVFDILILQTDHFTYALQVDGILDSEEIVLKRLNPCFNYKGIYSGATFMGDGSIGLILDVKNIALASGIKLENIKAEMSKIKSNQNLVKENNSLINYLLFKIESKSTYGIPLKNVFRLEEIDKSKIQYSGANKVITYRDGIMPIYSMENILNLSKKSDLIDDSKDQLSVIVLENIEGYMGFEVPKIIDIVLGDNEIKKEVRDRVGVLGNAFIQDHTVTILDMPSVLMKTNNLNN</sequence>
<dbReference type="InterPro" id="IPR011006">
    <property type="entry name" value="CheY-like_superfamily"/>
</dbReference>
<dbReference type="PANTHER" id="PTHR43395:SF10">
    <property type="entry name" value="CHEMOTAXIS PROTEIN CHEA"/>
    <property type="match status" value="1"/>
</dbReference>
<dbReference type="AlphaFoldDB" id="A0A6N6VUY6"/>
<accession>A0A6N6VUY6</accession>
<dbReference type="Pfam" id="PF00072">
    <property type="entry name" value="Response_reg"/>
    <property type="match status" value="1"/>
</dbReference>